<reference evidence="3" key="1">
    <citation type="submission" date="2021-03" db="EMBL/GenBank/DDBJ databases">
        <authorList>
            <person name="Peeters C."/>
        </authorList>
    </citation>
    <scope>NUCLEOTIDE SEQUENCE</scope>
    <source>
        <strain evidence="3">LMG 31506</strain>
    </source>
</reference>
<dbReference type="CDD" id="cd00293">
    <property type="entry name" value="USP-like"/>
    <property type="match status" value="1"/>
</dbReference>
<gene>
    <name evidence="3" type="ORF">LMG31506_04069</name>
</gene>
<dbReference type="EMBL" id="CAJPUY010000015">
    <property type="protein sequence ID" value="CAG2149641.1"/>
    <property type="molecule type" value="Genomic_DNA"/>
</dbReference>
<keyword evidence="4" id="KW-1185">Reference proteome</keyword>
<comment type="caution">
    <text evidence="3">The sequence shown here is derived from an EMBL/GenBank/DDBJ whole genome shotgun (WGS) entry which is preliminary data.</text>
</comment>
<sequence length="172" mass="18236">MITLLVTVDGSDAAAAAARHAAFLFREGSVARVVLLNVQESLQHGRTVAFRSLGDQRELARRHGESELGEARDILEDSCVAYTAVIGVGAIVPTILRVAEASQCDGIVLGTTFWSRLNACFGGGLPARLMRRARVPVTLVRAPRVVGCGDGMATRASRLTQRRPATMLPAAG</sequence>
<accession>A0A916IXD2</accession>
<organism evidence="3 4">
    <name type="scientific">Cupriavidus yeoncheonensis</name>
    <dbReference type="NCBI Taxonomy" id="1462994"/>
    <lineage>
        <taxon>Bacteria</taxon>
        <taxon>Pseudomonadati</taxon>
        <taxon>Pseudomonadota</taxon>
        <taxon>Betaproteobacteria</taxon>
        <taxon>Burkholderiales</taxon>
        <taxon>Burkholderiaceae</taxon>
        <taxon>Cupriavidus</taxon>
    </lineage>
</organism>
<feature type="domain" description="UspA" evidence="2">
    <location>
        <begin position="4"/>
        <end position="141"/>
    </location>
</feature>
<dbReference type="AlphaFoldDB" id="A0A916IXD2"/>
<protein>
    <recommendedName>
        <fullName evidence="2">UspA domain-containing protein</fullName>
    </recommendedName>
</protein>
<dbReference type="RefSeq" id="WP_211948989.1">
    <property type="nucleotide sequence ID" value="NZ_CAJPUY010000015.1"/>
</dbReference>
<dbReference type="SUPFAM" id="SSF52402">
    <property type="entry name" value="Adenine nucleotide alpha hydrolases-like"/>
    <property type="match status" value="1"/>
</dbReference>
<dbReference type="PANTHER" id="PTHR46268:SF6">
    <property type="entry name" value="UNIVERSAL STRESS PROTEIN UP12"/>
    <property type="match status" value="1"/>
</dbReference>
<dbReference type="Pfam" id="PF00582">
    <property type="entry name" value="Usp"/>
    <property type="match status" value="1"/>
</dbReference>
<evidence type="ECO:0000313" key="4">
    <source>
        <dbReference type="Proteomes" id="UP000672934"/>
    </source>
</evidence>
<comment type="similarity">
    <text evidence="1">Belongs to the universal stress protein A family.</text>
</comment>
<dbReference type="PANTHER" id="PTHR46268">
    <property type="entry name" value="STRESS RESPONSE PROTEIN NHAX"/>
    <property type="match status" value="1"/>
</dbReference>
<dbReference type="Gene3D" id="3.40.50.620">
    <property type="entry name" value="HUPs"/>
    <property type="match status" value="1"/>
</dbReference>
<name>A0A916IXD2_9BURK</name>
<dbReference type="InterPro" id="IPR014729">
    <property type="entry name" value="Rossmann-like_a/b/a_fold"/>
</dbReference>
<evidence type="ECO:0000313" key="3">
    <source>
        <dbReference type="EMBL" id="CAG2149641.1"/>
    </source>
</evidence>
<evidence type="ECO:0000256" key="1">
    <source>
        <dbReference type="ARBA" id="ARBA00008791"/>
    </source>
</evidence>
<evidence type="ECO:0000259" key="2">
    <source>
        <dbReference type="Pfam" id="PF00582"/>
    </source>
</evidence>
<proteinExistence type="inferred from homology"/>
<dbReference type="Proteomes" id="UP000672934">
    <property type="component" value="Unassembled WGS sequence"/>
</dbReference>
<dbReference type="InterPro" id="IPR006016">
    <property type="entry name" value="UspA"/>
</dbReference>